<organism evidence="2 3">
    <name type="scientific">Candidatus Fimadaptatus faecigallinarum</name>
    <dbReference type="NCBI Taxonomy" id="2840814"/>
    <lineage>
        <taxon>Bacteria</taxon>
        <taxon>Bacillati</taxon>
        <taxon>Bacillota</taxon>
        <taxon>Clostridia</taxon>
        <taxon>Eubacteriales</taxon>
        <taxon>Candidatus Fimadaptatus</taxon>
    </lineage>
</organism>
<reference evidence="2" key="2">
    <citation type="journal article" date="2021" name="PeerJ">
        <title>Extensive microbial diversity within the chicken gut microbiome revealed by metagenomics and culture.</title>
        <authorList>
            <person name="Gilroy R."/>
            <person name="Ravi A."/>
            <person name="Getino M."/>
            <person name="Pursley I."/>
            <person name="Horton D.L."/>
            <person name="Alikhan N.F."/>
            <person name="Baker D."/>
            <person name="Gharbi K."/>
            <person name="Hall N."/>
            <person name="Watson M."/>
            <person name="Adriaenssens E.M."/>
            <person name="Foster-Nyarko E."/>
            <person name="Jarju S."/>
            <person name="Secka A."/>
            <person name="Antonio M."/>
            <person name="Oren A."/>
            <person name="Chaudhuri R.R."/>
            <person name="La Ragione R."/>
            <person name="Hildebrand F."/>
            <person name="Pallen M.J."/>
        </authorList>
    </citation>
    <scope>NUCLEOTIDE SEQUENCE</scope>
    <source>
        <strain evidence="2">ChiSxjej2B14-8506</strain>
    </source>
</reference>
<feature type="transmembrane region" description="Helical" evidence="1">
    <location>
        <begin position="6"/>
        <end position="24"/>
    </location>
</feature>
<dbReference type="AlphaFoldDB" id="A0A9D1LSL7"/>
<comment type="caution">
    <text evidence="2">The sequence shown here is derived from an EMBL/GenBank/DDBJ whole genome shotgun (WGS) entry which is preliminary data.</text>
</comment>
<feature type="transmembrane region" description="Helical" evidence="1">
    <location>
        <begin position="36"/>
        <end position="55"/>
    </location>
</feature>
<dbReference type="Proteomes" id="UP000824123">
    <property type="component" value="Unassembled WGS sequence"/>
</dbReference>
<evidence type="ECO:0000313" key="3">
    <source>
        <dbReference type="Proteomes" id="UP000824123"/>
    </source>
</evidence>
<evidence type="ECO:0000313" key="2">
    <source>
        <dbReference type="EMBL" id="HIU47162.1"/>
    </source>
</evidence>
<evidence type="ECO:0000256" key="1">
    <source>
        <dbReference type="SAM" id="Phobius"/>
    </source>
</evidence>
<sequence>MELSAVVLAPVAAGALLYIIDMLLPDSRLAQVASAVAGIVVVHALLTPVLGWLAGADMVASDDAYLNAQQVLTAPAQEVRTDDLSDFYYYKEP</sequence>
<keyword evidence="1" id="KW-1133">Transmembrane helix</keyword>
<keyword evidence="1" id="KW-0472">Membrane</keyword>
<keyword evidence="1" id="KW-0812">Transmembrane</keyword>
<dbReference type="EMBL" id="DVNK01000050">
    <property type="protein sequence ID" value="HIU47162.1"/>
    <property type="molecule type" value="Genomic_DNA"/>
</dbReference>
<name>A0A9D1LSL7_9FIRM</name>
<proteinExistence type="predicted"/>
<accession>A0A9D1LSL7</accession>
<gene>
    <name evidence="2" type="ORF">IAC59_07870</name>
</gene>
<reference evidence="2" key="1">
    <citation type="submission" date="2020-10" db="EMBL/GenBank/DDBJ databases">
        <authorList>
            <person name="Gilroy R."/>
        </authorList>
    </citation>
    <scope>NUCLEOTIDE SEQUENCE</scope>
    <source>
        <strain evidence="2">ChiSxjej2B14-8506</strain>
    </source>
</reference>
<protein>
    <submittedName>
        <fullName evidence="2">Stage III sporulation protein AF</fullName>
    </submittedName>
</protein>